<gene>
    <name evidence="1" type="ORF">FBZ92_1359</name>
</gene>
<sequence length="222" mass="23655">MIRTIIFDLDNCLAPADGIGVALMRPVFDAITAANGGTLGPDALDAAFADIWRHPLDWVSRTHGFSPAMHQAAWAATAGLEVTGAMADYGDLPLLAELGLPLYLVTSGFRRLQESKVRALGLARHMKGIHIDAIDEAGHPGKAALFRMLLDQSGVPAAQALVVGDNPESEIAAGNSLGMPTVQSLRPGVAWTLSYSRSARSPLPFGRAKRLKDFYGRGFVRP</sequence>
<reference evidence="1 2" key="1">
    <citation type="submission" date="2019-06" db="EMBL/GenBank/DDBJ databases">
        <title>Genomic Encyclopedia of Type Strains, Phase IV (KMG-V): Genome sequencing to study the core and pangenomes of soil and plant-associated prokaryotes.</title>
        <authorList>
            <person name="Whitman W."/>
        </authorList>
    </citation>
    <scope>NUCLEOTIDE SEQUENCE [LARGE SCALE GENOMIC DNA]</scope>
    <source>
        <strain evidence="1 2">BR 11140</strain>
    </source>
</reference>
<dbReference type="Gene3D" id="3.40.50.1000">
    <property type="entry name" value="HAD superfamily/HAD-like"/>
    <property type="match status" value="1"/>
</dbReference>
<dbReference type="SUPFAM" id="SSF56784">
    <property type="entry name" value="HAD-like"/>
    <property type="match status" value="1"/>
</dbReference>
<keyword evidence="1" id="KW-0378">Hydrolase</keyword>
<name>A0A560HL84_9PROT</name>
<dbReference type="SFLD" id="SFLDG01129">
    <property type="entry name" value="C1.5:_HAD__Beta-PGM__Phosphata"/>
    <property type="match status" value="1"/>
</dbReference>
<accession>A0A560HL84</accession>
<dbReference type="InterPro" id="IPR036412">
    <property type="entry name" value="HAD-like_sf"/>
</dbReference>
<dbReference type="SFLD" id="SFLDS00003">
    <property type="entry name" value="Haloacid_Dehalogenase"/>
    <property type="match status" value="1"/>
</dbReference>
<dbReference type="GO" id="GO:0016787">
    <property type="term" value="F:hydrolase activity"/>
    <property type="evidence" value="ECO:0007669"/>
    <property type="project" value="UniProtKB-KW"/>
</dbReference>
<proteinExistence type="predicted"/>
<dbReference type="Pfam" id="PF00702">
    <property type="entry name" value="Hydrolase"/>
    <property type="match status" value="1"/>
</dbReference>
<dbReference type="Proteomes" id="UP000318050">
    <property type="component" value="Unassembled WGS sequence"/>
</dbReference>
<evidence type="ECO:0000313" key="1">
    <source>
        <dbReference type="EMBL" id="TWB47287.1"/>
    </source>
</evidence>
<protein>
    <submittedName>
        <fullName evidence="1">Hydrolase of the HAD superfamily</fullName>
    </submittedName>
</protein>
<dbReference type="EMBL" id="VITT01000035">
    <property type="protein sequence ID" value="TWB47287.1"/>
    <property type="molecule type" value="Genomic_DNA"/>
</dbReference>
<organism evidence="1 2">
    <name type="scientific">Nitrospirillum amazonense</name>
    <dbReference type="NCBI Taxonomy" id="28077"/>
    <lineage>
        <taxon>Bacteria</taxon>
        <taxon>Pseudomonadati</taxon>
        <taxon>Pseudomonadota</taxon>
        <taxon>Alphaproteobacteria</taxon>
        <taxon>Rhodospirillales</taxon>
        <taxon>Azospirillaceae</taxon>
        <taxon>Nitrospirillum</taxon>
    </lineage>
</organism>
<dbReference type="AlphaFoldDB" id="A0A560HL84"/>
<evidence type="ECO:0000313" key="2">
    <source>
        <dbReference type="Proteomes" id="UP000318050"/>
    </source>
</evidence>
<dbReference type="InterPro" id="IPR023214">
    <property type="entry name" value="HAD_sf"/>
</dbReference>
<comment type="caution">
    <text evidence="1">The sequence shown here is derived from an EMBL/GenBank/DDBJ whole genome shotgun (WGS) entry which is preliminary data.</text>
</comment>